<organism evidence="2 3">
    <name type="scientific">Phyllostomus discolor</name>
    <name type="common">pale spear-nosed bat</name>
    <dbReference type="NCBI Taxonomy" id="89673"/>
    <lineage>
        <taxon>Eukaryota</taxon>
        <taxon>Metazoa</taxon>
        <taxon>Chordata</taxon>
        <taxon>Craniata</taxon>
        <taxon>Vertebrata</taxon>
        <taxon>Euteleostomi</taxon>
        <taxon>Mammalia</taxon>
        <taxon>Eutheria</taxon>
        <taxon>Laurasiatheria</taxon>
        <taxon>Chiroptera</taxon>
        <taxon>Yangochiroptera</taxon>
        <taxon>Phyllostomidae</taxon>
        <taxon>Phyllostominae</taxon>
        <taxon>Phyllostomus</taxon>
    </lineage>
</organism>
<gene>
    <name evidence="2" type="ORF">HJG60_011011</name>
</gene>
<evidence type="ECO:0000313" key="3">
    <source>
        <dbReference type="Proteomes" id="UP000664940"/>
    </source>
</evidence>
<protein>
    <submittedName>
        <fullName evidence="2">Uncharacterized protein</fullName>
    </submittedName>
</protein>
<reference evidence="2 3" key="1">
    <citation type="journal article" date="2020" name="Nature">
        <title>Six reference-quality genomes reveal evolution of bat adaptations.</title>
        <authorList>
            <person name="Jebb D."/>
            <person name="Huang Z."/>
            <person name="Pippel M."/>
            <person name="Hughes G.M."/>
            <person name="Lavrichenko K."/>
            <person name="Devanna P."/>
            <person name="Winkler S."/>
            <person name="Jermiin L.S."/>
            <person name="Skirmuntt E.C."/>
            <person name="Katzourakis A."/>
            <person name="Burkitt-Gray L."/>
            <person name="Ray D.A."/>
            <person name="Sullivan K.A.M."/>
            <person name="Roscito J.G."/>
            <person name="Kirilenko B.M."/>
            <person name="Davalos L.M."/>
            <person name="Corthals A.P."/>
            <person name="Power M.L."/>
            <person name="Jones G."/>
            <person name="Ransome R.D."/>
            <person name="Dechmann D.K.N."/>
            <person name="Locatelli A.G."/>
            <person name="Puechmaille S.J."/>
            <person name="Fedrigo O."/>
            <person name="Jarvis E.D."/>
            <person name="Hiller M."/>
            <person name="Vernes S.C."/>
            <person name="Myers E.W."/>
            <person name="Teeling E.C."/>
        </authorList>
    </citation>
    <scope>NUCLEOTIDE SEQUENCE [LARGE SCALE GENOMIC DNA]</scope>
    <source>
        <strain evidence="2">Bat1K_MPI-CBG_1</strain>
    </source>
</reference>
<feature type="region of interest" description="Disordered" evidence="1">
    <location>
        <begin position="57"/>
        <end position="132"/>
    </location>
</feature>
<feature type="compositionally biased region" description="Basic and acidic residues" evidence="1">
    <location>
        <begin position="67"/>
        <end position="78"/>
    </location>
</feature>
<evidence type="ECO:0000256" key="1">
    <source>
        <dbReference type="SAM" id="MobiDB-lite"/>
    </source>
</evidence>
<dbReference type="Proteomes" id="UP000664940">
    <property type="component" value="Unassembled WGS sequence"/>
</dbReference>
<name>A0A834AF77_9CHIR</name>
<evidence type="ECO:0000313" key="2">
    <source>
        <dbReference type="EMBL" id="KAF6109814.1"/>
    </source>
</evidence>
<feature type="compositionally biased region" description="Basic and acidic residues" evidence="1">
    <location>
        <begin position="91"/>
        <end position="108"/>
    </location>
</feature>
<feature type="compositionally biased region" description="Gly residues" evidence="1">
    <location>
        <begin position="113"/>
        <end position="124"/>
    </location>
</feature>
<accession>A0A834AF77</accession>
<comment type="caution">
    <text evidence="2">The sequence shown here is derived from an EMBL/GenBank/DDBJ whole genome shotgun (WGS) entry which is preliminary data.</text>
</comment>
<feature type="region of interest" description="Disordered" evidence="1">
    <location>
        <begin position="1"/>
        <end position="22"/>
    </location>
</feature>
<dbReference type="EMBL" id="JABVXQ010000005">
    <property type="protein sequence ID" value="KAF6109814.1"/>
    <property type="molecule type" value="Genomic_DNA"/>
</dbReference>
<dbReference type="AlphaFoldDB" id="A0A834AF77"/>
<proteinExistence type="predicted"/>
<sequence length="155" mass="16161">MTTGDLLGGEECASENATGRCVSPGKAQAQAQAQAEPKRLPRGLLLTAVRCVRDSLRRRGSGGLSRGQDRGEVPRADFSKAAAQISGNNGQERKTGARRGTSEDESKASRSKGGFGSGDLGGQFGVSSKAGNPAGYWSQSGSRFWTLGIKFALKI</sequence>